<keyword evidence="1" id="KW-0732">Signal</keyword>
<proteinExistence type="predicted"/>
<dbReference type="Pfam" id="PF23536">
    <property type="entry name" value="TraK_C"/>
    <property type="match status" value="1"/>
</dbReference>
<organism evidence="3 4">
    <name type="scientific">Shewanella aestuarii</name>
    <dbReference type="NCBI Taxonomy" id="1028752"/>
    <lineage>
        <taxon>Bacteria</taxon>
        <taxon>Pseudomonadati</taxon>
        <taxon>Pseudomonadota</taxon>
        <taxon>Gammaproteobacteria</taxon>
        <taxon>Alteromonadales</taxon>
        <taxon>Shewanellaceae</taxon>
        <taxon>Shewanella</taxon>
    </lineage>
</organism>
<dbReference type="RefSeq" id="WP_167680275.1">
    <property type="nucleotide sequence ID" value="NZ_CP050314.1"/>
</dbReference>
<geneLocation type="plasmid" evidence="3 4">
    <name>pPN3F2_1</name>
</geneLocation>
<evidence type="ECO:0000313" key="3">
    <source>
        <dbReference type="EMBL" id="QIR16444.1"/>
    </source>
</evidence>
<keyword evidence="4" id="KW-1185">Reference proteome</keyword>
<dbReference type="AlphaFoldDB" id="A0A6G9QPD1"/>
<feature type="domain" description="TraK C-terminal" evidence="2">
    <location>
        <begin position="243"/>
        <end position="349"/>
    </location>
</feature>
<feature type="signal peptide" evidence="1">
    <location>
        <begin position="1"/>
        <end position="24"/>
    </location>
</feature>
<dbReference type="EMBL" id="CP050314">
    <property type="protein sequence ID" value="QIR16444.1"/>
    <property type="molecule type" value="Genomic_DNA"/>
</dbReference>
<gene>
    <name evidence="3" type="ORF">HBH39_18405</name>
</gene>
<dbReference type="InterPro" id="IPR055397">
    <property type="entry name" value="TraK_C"/>
</dbReference>
<dbReference type="Proteomes" id="UP000502608">
    <property type="component" value="Plasmid pPN3F2_1"/>
</dbReference>
<accession>A0A6G9QPD1</accession>
<feature type="chain" id="PRO_5026224449" description="TraK C-terminal domain-containing protein" evidence="1">
    <location>
        <begin position="25"/>
        <end position="377"/>
    </location>
</feature>
<keyword evidence="3" id="KW-0614">Plasmid</keyword>
<protein>
    <recommendedName>
        <fullName evidence="2">TraK C-terminal domain-containing protein</fullName>
    </recommendedName>
</protein>
<dbReference type="KEGG" id="saes:HBH39_18405"/>
<evidence type="ECO:0000259" key="2">
    <source>
        <dbReference type="Pfam" id="PF23536"/>
    </source>
</evidence>
<name>A0A6G9QPD1_9GAMM</name>
<evidence type="ECO:0000256" key="1">
    <source>
        <dbReference type="SAM" id="SignalP"/>
    </source>
</evidence>
<evidence type="ECO:0000313" key="4">
    <source>
        <dbReference type="Proteomes" id="UP000502608"/>
    </source>
</evidence>
<reference evidence="3 4" key="1">
    <citation type="submission" date="2020-03" db="EMBL/GenBank/DDBJ databases">
        <title>Complete genome sequence of Shewanella sp.</title>
        <authorList>
            <person name="Kim Y.-S."/>
            <person name="Kim S.-J."/>
            <person name="Jung H.-K."/>
            <person name="Kim K.-H."/>
        </authorList>
    </citation>
    <scope>NUCLEOTIDE SEQUENCE [LARGE SCALE GENOMIC DNA]</scope>
    <source>
        <strain evidence="3 4">PN3F2</strain>
        <plasmid evidence="3 4">pPN3F2_1</plasmid>
    </source>
</reference>
<sequence>MQNNIKISAIALALMSIFAIDVSANTEPYFEATPSDPVNEFVLPVNTSNQRLAPEVIDTNQNESNPVQFIFNQLKSAVPDDEPKSAITYDPYGRPQDGTATISSPNNFGDALQASYKPVQDFELAPGENIAVAVAAGLMNRIKTNFQMVAVRTSDEESIIEASDGYIYITINSMSPVGLMVYEEGLPETAISLVLQPDNSPPAMVNVDVKLTPAQYYKATERKRERDRLEKIEQANQLDEVHATASNYIERIKGMLTPIARNGIPKGFTESVEIPATMVKPCSVAIRQKTAQRYVGSREYIDVVVMYNHTNYDYQIKEEQCLSRDALAVALVDQSILPPGYSTEVYIVRDKLYQEKQEKNNRRRQFTAAELGLTKGE</sequence>